<dbReference type="Pfam" id="PF08240">
    <property type="entry name" value="ADH_N"/>
    <property type="match status" value="2"/>
</dbReference>
<feature type="domain" description="Alcohol dehydrogenase-like C-terminal" evidence="9">
    <location>
        <begin position="193"/>
        <end position="321"/>
    </location>
</feature>
<evidence type="ECO:0000256" key="8">
    <source>
        <dbReference type="RuleBase" id="RU361277"/>
    </source>
</evidence>
<dbReference type="Proteomes" id="UP000283530">
    <property type="component" value="Unassembled WGS sequence"/>
</dbReference>
<protein>
    <submittedName>
        <fullName evidence="11">Alcohol dehydrogenase-like protein 7</fullName>
    </submittedName>
</protein>
<dbReference type="Gene3D" id="3.40.50.720">
    <property type="entry name" value="NAD(P)-binding Rossmann-like Domain"/>
    <property type="match status" value="3"/>
</dbReference>
<evidence type="ECO:0000313" key="12">
    <source>
        <dbReference type="Proteomes" id="UP000283530"/>
    </source>
</evidence>
<dbReference type="InterPro" id="IPR036291">
    <property type="entry name" value="NAD(P)-bd_dom_sf"/>
</dbReference>
<comment type="subunit">
    <text evidence="3">Homodimer.</text>
</comment>
<dbReference type="FunFam" id="3.40.50.720:FF:000003">
    <property type="entry name" value="S-(hydroxymethyl)glutathione dehydrogenase"/>
    <property type="match status" value="2"/>
</dbReference>
<feature type="domain" description="Alcohol dehydrogenase-like N-terminal" evidence="10">
    <location>
        <begin position="39"/>
        <end position="151"/>
    </location>
</feature>
<dbReference type="SUPFAM" id="SSF51735">
    <property type="entry name" value="NAD(P)-binding Rossmann-fold domains"/>
    <property type="match status" value="3"/>
</dbReference>
<evidence type="ECO:0000259" key="10">
    <source>
        <dbReference type="Pfam" id="PF08240"/>
    </source>
</evidence>
<accession>A0A3S3N513</accession>
<dbReference type="InterPro" id="IPR013149">
    <property type="entry name" value="ADH-like_C"/>
</dbReference>
<evidence type="ECO:0000256" key="4">
    <source>
        <dbReference type="ARBA" id="ARBA00022723"/>
    </source>
</evidence>
<proteinExistence type="inferred from homology"/>
<dbReference type="GO" id="GO:0008270">
    <property type="term" value="F:zinc ion binding"/>
    <property type="evidence" value="ECO:0007669"/>
    <property type="project" value="InterPro"/>
</dbReference>
<keyword evidence="4 8" id="KW-0479">Metal-binding</keyword>
<dbReference type="Pfam" id="PF00107">
    <property type="entry name" value="ADH_zinc_N"/>
    <property type="match status" value="2"/>
</dbReference>
<evidence type="ECO:0000256" key="5">
    <source>
        <dbReference type="ARBA" id="ARBA00022833"/>
    </source>
</evidence>
<evidence type="ECO:0000313" key="11">
    <source>
        <dbReference type="EMBL" id="RWR92453.1"/>
    </source>
</evidence>
<dbReference type="OrthoDB" id="417550at2759"/>
<keyword evidence="7" id="KW-0520">NAD</keyword>
<dbReference type="STRING" id="337451.A0A3S3N513"/>
<gene>
    <name evidence="11" type="ORF">CKAN_02166500</name>
</gene>
<dbReference type="InterPro" id="IPR002328">
    <property type="entry name" value="ADH_Zn_CS"/>
</dbReference>
<dbReference type="PROSITE" id="PS00059">
    <property type="entry name" value="ADH_ZINC"/>
    <property type="match status" value="1"/>
</dbReference>
<evidence type="ECO:0000256" key="2">
    <source>
        <dbReference type="ARBA" id="ARBA00010902"/>
    </source>
</evidence>
<dbReference type="GO" id="GO:0005829">
    <property type="term" value="C:cytosol"/>
    <property type="evidence" value="ECO:0007669"/>
    <property type="project" value="TreeGrafter"/>
</dbReference>
<keyword evidence="6" id="KW-0560">Oxidoreductase</keyword>
<dbReference type="InterPro" id="IPR013154">
    <property type="entry name" value="ADH-like_N"/>
</dbReference>
<feature type="domain" description="Alcohol dehydrogenase-like N-terminal" evidence="10">
    <location>
        <begin position="382"/>
        <end position="501"/>
    </location>
</feature>
<dbReference type="PANTHER" id="PTHR43880:SF10">
    <property type="entry name" value="ALCOHOL DEHYDROGENASE-LIKE 2"/>
    <property type="match status" value="1"/>
</dbReference>
<evidence type="ECO:0000259" key="9">
    <source>
        <dbReference type="Pfam" id="PF00107"/>
    </source>
</evidence>
<dbReference type="InterPro" id="IPR011032">
    <property type="entry name" value="GroES-like_sf"/>
</dbReference>
<dbReference type="FunFam" id="3.90.180.10:FF:000007">
    <property type="entry name" value="Alcohol dehydrogenase 6"/>
    <property type="match status" value="2"/>
</dbReference>
<reference evidence="11 12" key="1">
    <citation type="journal article" date="2019" name="Nat. Plants">
        <title>Stout camphor tree genome fills gaps in understanding of flowering plant genome evolution.</title>
        <authorList>
            <person name="Chaw S.M."/>
            <person name="Liu Y.C."/>
            <person name="Wu Y.W."/>
            <person name="Wang H.Y."/>
            <person name="Lin C.I."/>
            <person name="Wu C.S."/>
            <person name="Ke H.M."/>
            <person name="Chang L.Y."/>
            <person name="Hsu C.Y."/>
            <person name="Yang H.T."/>
            <person name="Sudianto E."/>
            <person name="Hsu M.H."/>
            <person name="Wu K.P."/>
            <person name="Wang L.N."/>
            <person name="Leebens-Mack J.H."/>
            <person name="Tsai I.J."/>
        </authorList>
    </citation>
    <scope>NUCLEOTIDE SEQUENCE [LARGE SCALE GENOMIC DNA]</scope>
    <source>
        <strain evidence="12">cv. Chaw 1501</strain>
        <tissue evidence="11">Young leaves</tissue>
    </source>
</reference>
<name>A0A3S3N513_9MAGN</name>
<keyword evidence="5 8" id="KW-0862">Zinc</keyword>
<dbReference type="GO" id="GO:0051903">
    <property type="term" value="F:S-(hydroxymethyl)glutathione dehydrogenase [NAD(P)+] activity"/>
    <property type="evidence" value="ECO:0007669"/>
    <property type="project" value="TreeGrafter"/>
</dbReference>
<organism evidence="11 12">
    <name type="scientific">Cinnamomum micranthum f. kanehirae</name>
    <dbReference type="NCBI Taxonomy" id="337451"/>
    <lineage>
        <taxon>Eukaryota</taxon>
        <taxon>Viridiplantae</taxon>
        <taxon>Streptophyta</taxon>
        <taxon>Embryophyta</taxon>
        <taxon>Tracheophyta</taxon>
        <taxon>Spermatophyta</taxon>
        <taxon>Magnoliopsida</taxon>
        <taxon>Magnoliidae</taxon>
        <taxon>Laurales</taxon>
        <taxon>Lauraceae</taxon>
        <taxon>Cinnamomum</taxon>
    </lineage>
</organism>
<comment type="cofactor">
    <cofactor evidence="1 8">
        <name>Zn(2+)</name>
        <dbReference type="ChEBI" id="CHEBI:29105"/>
    </cofactor>
</comment>
<evidence type="ECO:0000256" key="7">
    <source>
        <dbReference type="ARBA" id="ARBA00023027"/>
    </source>
</evidence>
<keyword evidence="12" id="KW-1185">Reference proteome</keyword>
<dbReference type="EMBL" id="QPKB01000009">
    <property type="protein sequence ID" value="RWR92453.1"/>
    <property type="molecule type" value="Genomic_DNA"/>
</dbReference>
<evidence type="ECO:0000256" key="1">
    <source>
        <dbReference type="ARBA" id="ARBA00001947"/>
    </source>
</evidence>
<feature type="domain" description="Alcohol dehydrogenase-like C-terminal" evidence="9">
    <location>
        <begin position="542"/>
        <end position="671"/>
    </location>
</feature>
<evidence type="ECO:0000256" key="6">
    <source>
        <dbReference type="ARBA" id="ARBA00023002"/>
    </source>
</evidence>
<dbReference type="Gene3D" id="3.90.180.10">
    <property type="entry name" value="Medium-chain alcohol dehydrogenases, catalytic domain"/>
    <property type="match status" value="3"/>
</dbReference>
<dbReference type="AlphaFoldDB" id="A0A3S3N513"/>
<dbReference type="SUPFAM" id="SSF50129">
    <property type="entry name" value="GroES-like"/>
    <property type="match status" value="3"/>
</dbReference>
<dbReference type="GO" id="GO:0046294">
    <property type="term" value="P:formaldehyde catabolic process"/>
    <property type="evidence" value="ECO:0007669"/>
    <property type="project" value="TreeGrafter"/>
</dbReference>
<comment type="similarity">
    <text evidence="2">Belongs to the zinc-containing alcohol dehydrogenase family. Class-III subfamily.</text>
</comment>
<sequence length="974" mass="105966">MEKSTHIGKPIRCKAAVCRGAGEALLIEEVEVAPPKAWEVRIRVICTSLCHSDITYWKMKVPPAAFPRIFEEVKEGDYVIPVFLADCRECIDCKSEKSNVCSSFPFTVLPGMRDGTSRFTDSNGNVLHNFLHVSSFSEYTVVDINNIVKINSDLSPKHACLLSCGVSTGIGATWKVAGVSPGSTVVIFGLGSVGLAVAEGARLLGASKIIGVDLNPEKFEIGKKFGVTDYVNPGECGEKPVSKVIIEMTNGGADYCFECVGLASLMNDAFSCCRPGWGKTIILGVEMRGSPIPVSSLDILRGKTMTGALFGGIKAKSDIPLLVKRCMDKELHLDEFITHEVGFKDINKAFDLLLEGKSLLCRGAGEALQIEEVEVAPPKAWEVRIKVICTSLCHSDGPGFFPRIFGHEASGMVESVGENVEEVKEGDFVVPVFLPNCGECIDCKSEKSNMCCRYPTRFLPGMRDGTSRFTDSSGNVIHNFINVSSFSQYTVVDVTNIVKIDSDISPEKACLLSCGVSTGIGAAWKVAGVTPGSTVAIFGLGAIGLAVSEGARLQGASKIIGVDLIPEKFEMGKKFGLTDYINPSDCGEKPVSEVIMEMTNGGADYCFECVGLASLMNDAFASCRQGWGQTIILGVEMHGSPIPVNSSAILRGKTMKGALFGGLKAKSDIPLLVKRYMDKELHLDEFVTHERICRRAGDRRGGSSPTKSLGSPDQSYLHITQPHQHNHLANEIFLPNCGECMDCKSEKSNICCWFPTQVQPGMRDGTSRITDSKGKTVYNFLNVSSFSEYTVVDINNIVKIDSDIPPEKACLLSGGVSAVSFLYTSVYLGHRLQREQDSVELQESLVLIKSLKSLRLERTWDSQIILTLQTVETNQSVIMEMTNGGADFFFECLGLDSVMKAAFASSRQGWGQTIIVGLEMYGSPIIIHSGAILRGKTMKGAWFGVLKPKSDIPLLVKRYMDKKKYIVYTVKFYK</sequence>
<dbReference type="PANTHER" id="PTHR43880">
    <property type="entry name" value="ALCOHOL DEHYDROGENASE"/>
    <property type="match status" value="1"/>
</dbReference>
<evidence type="ECO:0000256" key="3">
    <source>
        <dbReference type="ARBA" id="ARBA00011738"/>
    </source>
</evidence>
<comment type="caution">
    <text evidence="11">The sequence shown here is derived from an EMBL/GenBank/DDBJ whole genome shotgun (WGS) entry which is preliminary data.</text>
</comment>